<dbReference type="GO" id="GO:0016874">
    <property type="term" value="F:ligase activity"/>
    <property type="evidence" value="ECO:0007669"/>
    <property type="project" value="UniProtKB-KW"/>
</dbReference>
<gene>
    <name evidence="2" type="ORF">CKO45_16360</name>
</gene>
<dbReference type="Proteomes" id="UP000697995">
    <property type="component" value="Unassembled WGS sequence"/>
</dbReference>
<feature type="domain" description="Rhodanese" evidence="1">
    <location>
        <begin position="133"/>
        <end position="210"/>
    </location>
</feature>
<name>A0ABS1D114_9PROT</name>
<dbReference type="PANTHER" id="PTHR11203:SF49">
    <property type="entry name" value="BLL1145 PROTEIN"/>
    <property type="match status" value="1"/>
</dbReference>
<organism evidence="2 3">
    <name type="scientific">Paracraurococcus ruber</name>
    <dbReference type="NCBI Taxonomy" id="77675"/>
    <lineage>
        <taxon>Bacteria</taxon>
        <taxon>Pseudomonadati</taxon>
        <taxon>Pseudomonadota</taxon>
        <taxon>Alphaproteobacteria</taxon>
        <taxon>Acetobacterales</taxon>
        <taxon>Roseomonadaceae</taxon>
        <taxon>Paracraurococcus</taxon>
    </lineage>
</organism>
<reference evidence="2 3" key="1">
    <citation type="journal article" date="2020" name="Microorganisms">
        <title>Osmotic Adaptation and Compatible Solute Biosynthesis of Phototrophic Bacteria as Revealed from Genome Analyses.</title>
        <authorList>
            <person name="Imhoff J.F."/>
            <person name="Rahn T."/>
            <person name="Kunzel S."/>
            <person name="Keller A."/>
            <person name="Neulinger S.C."/>
        </authorList>
    </citation>
    <scope>NUCLEOTIDE SEQUENCE [LARGE SCALE GENOMIC DNA]</scope>
    <source>
        <strain evidence="2 3">DSM 15382</strain>
    </source>
</reference>
<keyword evidence="3" id="KW-1185">Reference proteome</keyword>
<evidence type="ECO:0000259" key="1">
    <source>
        <dbReference type="PROSITE" id="PS50206"/>
    </source>
</evidence>
<dbReference type="PANTHER" id="PTHR11203">
    <property type="entry name" value="CLEAVAGE AND POLYADENYLATION SPECIFICITY FACTOR FAMILY MEMBER"/>
    <property type="match status" value="1"/>
</dbReference>
<dbReference type="Gene3D" id="3.60.15.10">
    <property type="entry name" value="Ribonuclease Z/Hydroxyacylglutathione hydrolase-like"/>
    <property type="match status" value="1"/>
</dbReference>
<proteinExistence type="predicted"/>
<protein>
    <submittedName>
        <fullName evidence="2">DNA ligase-associated DEXH box helicase</fullName>
    </submittedName>
</protein>
<evidence type="ECO:0000313" key="2">
    <source>
        <dbReference type="EMBL" id="MBK1659807.1"/>
    </source>
</evidence>
<dbReference type="InterPro" id="IPR001279">
    <property type="entry name" value="Metallo-B-lactamas"/>
</dbReference>
<sequence>MPPHPETWLRVTPQGLYCEPGGFFIDPVRPVDRAVITHGHADHARPGHQAVLATVETLAVMRARMGEGGAGAVQQPIGPGEVLEQGGVAIRLVPAGHVLGSAQVVLDWQGSRAVVSGDYKRQRDPTCAPFQPVPCDVFVTEATFALPVFRHPPPEGEVAKLLKSLALFPDRTHVVGCYALGKCQRLIRLLREAGWDRPIHLHGALAALCKLYESLGVALGPLEPATVANKAALRGAIVLAPPSAVQDRWARRLTEPVVGVASGWMRVRQRAKLRGVELPMVISDHADWDDLNRTVDEVGAPEVWVTHGRDDALVHALGQRGIRGRALHLVGLGEEDEGGTEAPPATGEGDAAAVRGVAAGTDVAAVSRGEGL</sequence>
<dbReference type="NCBIfam" id="TIGR04122">
    <property type="entry name" value="Xnuc_lig_assoc"/>
    <property type="match status" value="1"/>
</dbReference>
<dbReference type="InterPro" id="IPR001763">
    <property type="entry name" value="Rhodanese-like_dom"/>
</dbReference>
<dbReference type="Pfam" id="PF00753">
    <property type="entry name" value="Lactamase_B"/>
    <property type="match status" value="1"/>
</dbReference>
<keyword evidence="2" id="KW-0436">Ligase</keyword>
<accession>A0ABS1D114</accession>
<dbReference type="PROSITE" id="PS50206">
    <property type="entry name" value="RHODANESE_3"/>
    <property type="match status" value="1"/>
</dbReference>
<dbReference type="RefSeq" id="WP_133217800.1">
    <property type="nucleotide sequence ID" value="NZ_NRSG01000125.1"/>
</dbReference>
<comment type="caution">
    <text evidence="2">The sequence shown here is derived from an EMBL/GenBank/DDBJ whole genome shotgun (WGS) entry which is preliminary data.</text>
</comment>
<dbReference type="InterPro" id="IPR050698">
    <property type="entry name" value="MBL"/>
</dbReference>
<dbReference type="EMBL" id="NRSG01000125">
    <property type="protein sequence ID" value="MBK1659807.1"/>
    <property type="molecule type" value="Genomic_DNA"/>
</dbReference>
<dbReference type="InterPro" id="IPR036866">
    <property type="entry name" value="RibonucZ/Hydroxyglut_hydro"/>
</dbReference>
<evidence type="ECO:0000313" key="3">
    <source>
        <dbReference type="Proteomes" id="UP000697995"/>
    </source>
</evidence>
<dbReference type="SUPFAM" id="SSF56281">
    <property type="entry name" value="Metallo-hydrolase/oxidoreductase"/>
    <property type="match status" value="1"/>
</dbReference>
<dbReference type="InterPro" id="IPR026360">
    <property type="entry name" value="Xnuc_lig_assoc"/>
</dbReference>